<keyword evidence="2" id="KW-1185">Reference proteome</keyword>
<organism evidence="1 2">
    <name type="scientific">Chaetoceros tenuissimus</name>
    <dbReference type="NCBI Taxonomy" id="426638"/>
    <lineage>
        <taxon>Eukaryota</taxon>
        <taxon>Sar</taxon>
        <taxon>Stramenopiles</taxon>
        <taxon>Ochrophyta</taxon>
        <taxon>Bacillariophyta</taxon>
        <taxon>Coscinodiscophyceae</taxon>
        <taxon>Chaetocerotophycidae</taxon>
        <taxon>Chaetocerotales</taxon>
        <taxon>Chaetocerotaceae</taxon>
        <taxon>Chaetoceros</taxon>
    </lineage>
</organism>
<accession>A0AAD3CV25</accession>
<gene>
    <name evidence="1" type="ORF">CTEN210_09058</name>
</gene>
<evidence type="ECO:0000313" key="1">
    <source>
        <dbReference type="EMBL" id="GFH52582.1"/>
    </source>
</evidence>
<comment type="caution">
    <text evidence="1">The sequence shown here is derived from an EMBL/GenBank/DDBJ whole genome shotgun (WGS) entry which is preliminary data.</text>
</comment>
<proteinExistence type="predicted"/>
<protein>
    <recommendedName>
        <fullName evidence="3">F-box domain-containing protein</fullName>
    </recommendedName>
</protein>
<sequence>MNISSIPQDCFIKATSFLSFKDLLTLASTSISLMQRVNDELENCRKKLSQATQTRTSAFDRLQCLFQALHVEYSSRPLVYELMQEIRNYTTTSNETLENVNFEQVFDAFQRVVKAHKLHAQLISSVIDNDLSTATDNEYRLQVPILKFMGDILICYHCFYLVEQGMFQGVNDMRWLDKIHHLLEKFFHSSWEWYHIYIFYYSFLLRMKVKRAEDCRTLGLLSDAMVQTDTCLEIPIYKHPLVQDLMSAICFKSGGECLLHLTILSFGPLGPAFRGRDDTEYVPFNDTILEISELNGDTWPEESLKRLYRESKKIQPMNVNHSSITFDLYE</sequence>
<dbReference type="Proteomes" id="UP001054902">
    <property type="component" value="Unassembled WGS sequence"/>
</dbReference>
<reference evidence="1 2" key="1">
    <citation type="journal article" date="2021" name="Sci. Rep.">
        <title>The genome of the diatom Chaetoceros tenuissimus carries an ancient integrated fragment of an extant virus.</title>
        <authorList>
            <person name="Hongo Y."/>
            <person name="Kimura K."/>
            <person name="Takaki Y."/>
            <person name="Yoshida Y."/>
            <person name="Baba S."/>
            <person name="Kobayashi G."/>
            <person name="Nagasaki K."/>
            <person name="Hano T."/>
            <person name="Tomaru Y."/>
        </authorList>
    </citation>
    <scope>NUCLEOTIDE SEQUENCE [LARGE SCALE GENOMIC DNA]</scope>
    <source>
        <strain evidence="1 2">NIES-3715</strain>
    </source>
</reference>
<name>A0AAD3CV25_9STRA</name>
<evidence type="ECO:0008006" key="3">
    <source>
        <dbReference type="Google" id="ProtNLM"/>
    </source>
</evidence>
<dbReference type="EMBL" id="BLLK01000045">
    <property type="protein sequence ID" value="GFH52582.1"/>
    <property type="molecule type" value="Genomic_DNA"/>
</dbReference>
<dbReference type="AlphaFoldDB" id="A0AAD3CV25"/>
<evidence type="ECO:0000313" key="2">
    <source>
        <dbReference type="Proteomes" id="UP001054902"/>
    </source>
</evidence>